<evidence type="ECO:0000313" key="2">
    <source>
        <dbReference type="EMBL" id="RWR30569.1"/>
    </source>
</evidence>
<evidence type="ECO:0000256" key="1">
    <source>
        <dbReference type="SAM" id="SignalP"/>
    </source>
</evidence>
<name>A0A443KCK6_9RHOB</name>
<reference evidence="2 3" key="1">
    <citation type="submission" date="2019-01" db="EMBL/GenBank/DDBJ databases">
        <title>Sinorhodobacter populi sp. nov. isolated from the symptomatic bark tissue of Populus euramericana canker.</title>
        <authorList>
            <person name="Xu G."/>
        </authorList>
    </citation>
    <scope>NUCLEOTIDE SEQUENCE [LARGE SCALE GENOMIC DNA]</scope>
    <source>
        <strain evidence="2 3">07D10-4-3</strain>
    </source>
</reference>
<dbReference type="RefSeq" id="WP_128232775.1">
    <property type="nucleotide sequence ID" value="NZ_SAUY01000015.1"/>
</dbReference>
<proteinExistence type="predicted"/>
<feature type="signal peptide" evidence="1">
    <location>
        <begin position="1"/>
        <end position="18"/>
    </location>
</feature>
<keyword evidence="1" id="KW-0732">Signal</keyword>
<sequence length="316" mass="35309">MRKYYILVTLLAGSTAHADPTAHSLIASQNYAASLYLWNGPESTSSSTLMRMIDPADAIVERGDPANVEDLFVMLDYKEPPLQDYDTTADNGKPIDLSNLPTTFPEGSPEDMLFRLIKRVEAGPKGYDAVWTGSRHPLPSLPSKMTVCEVWDWQVAAARVQRSTAIGLYQVVGATFRSAALALDLSCNDKFDAKTQDRIGLALLYRRGWAQFKEGAARDREMNVEDFAYELAGEWAAFPAPYGENKGKSRYWRDGVNRHLIELPDYIRFLQNLRNRIYDDARQDNQITASADSNEAGAYGTLPEWAQARVGFTPLP</sequence>
<dbReference type="AlphaFoldDB" id="A0A443KCK6"/>
<reference evidence="2 3" key="2">
    <citation type="submission" date="2019-01" db="EMBL/GenBank/DDBJ databases">
        <authorList>
            <person name="Li Y."/>
        </authorList>
    </citation>
    <scope>NUCLEOTIDE SEQUENCE [LARGE SCALE GENOMIC DNA]</scope>
    <source>
        <strain evidence="2 3">07D10-4-3</strain>
    </source>
</reference>
<dbReference type="InterPro" id="IPR023346">
    <property type="entry name" value="Lysozyme-like_dom_sf"/>
</dbReference>
<dbReference type="SUPFAM" id="SSF53955">
    <property type="entry name" value="Lysozyme-like"/>
    <property type="match status" value="1"/>
</dbReference>
<gene>
    <name evidence="2" type="ORF">D2T29_12930</name>
</gene>
<feature type="chain" id="PRO_5018977469" description="Transglycosylase SLT domain-containing protein" evidence="1">
    <location>
        <begin position="19"/>
        <end position="316"/>
    </location>
</feature>
<dbReference type="EMBL" id="SAUY01000015">
    <property type="protein sequence ID" value="RWR30569.1"/>
    <property type="molecule type" value="Genomic_DNA"/>
</dbReference>
<dbReference type="Gene3D" id="1.10.530.10">
    <property type="match status" value="1"/>
</dbReference>
<protein>
    <recommendedName>
        <fullName evidence="4">Transglycosylase SLT domain-containing protein</fullName>
    </recommendedName>
</protein>
<dbReference type="Proteomes" id="UP000284451">
    <property type="component" value="Unassembled WGS sequence"/>
</dbReference>
<evidence type="ECO:0008006" key="4">
    <source>
        <dbReference type="Google" id="ProtNLM"/>
    </source>
</evidence>
<comment type="caution">
    <text evidence="2">The sequence shown here is derived from an EMBL/GenBank/DDBJ whole genome shotgun (WGS) entry which is preliminary data.</text>
</comment>
<accession>A0A443KCK6</accession>
<evidence type="ECO:0000313" key="3">
    <source>
        <dbReference type="Proteomes" id="UP000284451"/>
    </source>
</evidence>
<organism evidence="2 3">
    <name type="scientific">Paenirhodobacter populi</name>
    <dbReference type="NCBI Taxonomy" id="2306993"/>
    <lineage>
        <taxon>Bacteria</taxon>
        <taxon>Pseudomonadati</taxon>
        <taxon>Pseudomonadota</taxon>
        <taxon>Alphaproteobacteria</taxon>
        <taxon>Rhodobacterales</taxon>
        <taxon>Rhodobacter group</taxon>
        <taxon>Paenirhodobacter</taxon>
    </lineage>
</organism>